<keyword evidence="3 7" id="KW-1133">Transmembrane helix</keyword>
<dbReference type="EMBL" id="NAJL01000051">
    <property type="protein sequence ID" value="TKA23792.1"/>
    <property type="molecule type" value="Genomic_DNA"/>
</dbReference>
<feature type="transmembrane region" description="Helical" evidence="7">
    <location>
        <begin position="133"/>
        <end position="151"/>
    </location>
</feature>
<evidence type="ECO:0000313" key="10">
    <source>
        <dbReference type="Proteomes" id="UP000308549"/>
    </source>
</evidence>
<dbReference type="InterPro" id="IPR049326">
    <property type="entry name" value="Rhodopsin_dom_fungi"/>
</dbReference>
<evidence type="ECO:0000256" key="3">
    <source>
        <dbReference type="ARBA" id="ARBA00022989"/>
    </source>
</evidence>
<feature type="region of interest" description="Disordered" evidence="6">
    <location>
        <begin position="211"/>
        <end position="239"/>
    </location>
</feature>
<organism evidence="9 10">
    <name type="scientific">Salinomyces thailandicus</name>
    <dbReference type="NCBI Taxonomy" id="706561"/>
    <lineage>
        <taxon>Eukaryota</taxon>
        <taxon>Fungi</taxon>
        <taxon>Dikarya</taxon>
        <taxon>Ascomycota</taxon>
        <taxon>Pezizomycotina</taxon>
        <taxon>Dothideomycetes</taxon>
        <taxon>Dothideomycetidae</taxon>
        <taxon>Mycosphaerellales</taxon>
        <taxon>Teratosphaeriaceae</taxon>
        <taxon>Salinomyces</taxon>
    </lineage>
</organism>
<evidence type="ECO:0000256" key="5">
    <source>
        <dbReference type="ARBA" id="ARBA00038359"/>
    </source>
</evidence>
<feature type="transmembrane region" description="Helical" evidence="7">
    <location>
        <begin position="44"/>
        <end position="68"/>
    </location>
</feature>
<gene>
    <name evidence="9" type="ORF">B0A50_07074</name>
</gene>
<dbReference type="OrthoDB" id="4682787at2759"/>
<feature type="compositionally biased region" description="Basic and acidic residues" evidence="6">
    <location>
        <begin position="285"/>
        <end position="299"/>
    </location>
</feature>
<dbReference type="InterPro" id="IPR052337">
    <property type="entry name" value="SAT4-like"/>
</dbReference>
<evidence type="ECO:0000256" key="6">
    <source>
        <dbReference type="SAM" id="MobiDB-lite"/>
    </source>
</evidence>
<keyword evidence="10" id="KW-1185">Reference proteome</keyword>
<feature type="region of interest" description="Disordered" evidence="6">
    <location>
        <begin position="285"/>
        <end position="316"/>
    </location>
</feature>
<comment type="similarity">
    <text evidence="5">Belongs to the SAT4 family.</text>
</comment>
<evidence type="ECO:0000256" key="2">
    <source>
        <dbReference type="ARBA" id="ARBA00022692"/>
    </source>
</evidence>
<evidence type="ECO:0000256" key="7">
    <source>
        <dbReference type="SAM" id="Phobius"/>
    </source>
</evidence>
<dbReference type="PANTHER" id="PTHR33048:SF96">
    <property type="entry name" value="INTEGRAL MEMBRANE PROTEIN"/>
    <property type="match status" value="1"/>
</dbReference>
<feature type="region of interest" description="Disordered" evidence="6">
    <location>
        <begin position="343"/>
        <end position="363"/>
    </location>
</feature>
<evidence type="ECO:0000259" key="8">
    <source>
        <dbReference type="Pfam" id="PF20684"/>
    </source>
</evidence>
<accession>A0A4U0TPR3</accession>
<dbReference type="GO" id="GO:0016020">
    <property type="term" value="C:membrane"/>
    <property type="evidence" value="ECO:0007669"/>
    <property type="project" value="UniProtKB-SubCell"/>
</dbReference>
<feature type="domain" description="Rhodopsin" evidence="8">
    <location>
        <begin position="3"/>
        <end position="205"/>
    </location>
</feature>
<proteinExistence type="inferred from homology"/>
<name>A0A4U0TPR3_9PEZI</name>
<keyword evidence="4 7" id="KW-0472">Membrane</keyword>
<evidence type="ECO:0000256" key="1">
    <source>
        <dbReference type="ARBA" id="ARBA00004141"/>
    </source>
</evidence>
<reference evidence="9 10" key="1">
    <citation type="submission" date="2017-03" db="EMBL/GenBank/DDBJ databases">
        <title>Genomes of endolithic fungi from Antarctica.</title>
        <authorList>
            <person name="Coleine C."/>
            <person name="Masonjones S."/>
            <person name="Stajich J.E."/>
        </authorList>
    </citation>
    <scope>NUCLEOTIDE SEQUENCE [LARGE SCALE GENOMIC DNA]</scope>
    <source>
        <strain evidence="9 10">CCFEE 6315</strain>
    </source>
</reference>
<dbReference type="AlphaFoldDB" id="A0A4U0TPR3"/>
<feature type="transmembrane region" description="Helical" evidence="7">
    <location>
        <begin position="80"/>
        <end position="102"/>
    </location>
</feature>
<dbReference type="Pfam" id="PF20684">
    <property type="entry name" value="Fung_rhodopsin"/>
    <property type="match status" value="1"/>
</dbReference>
<dbReference type="Proteomes" id="UP000308549">
    <property type="component" value="Unassembled WGS sequence"/>
</dbReference>
<sequence>MLKSLGWDDWLMLLTNCVYTMYCIFVILAEHTDQDGLAKLDMPVSYFLAGIALYIVTTVLFKAALGLFYLRIVISSRQRYIIYATMAISITFGTVYFFFTLFQCGDPNKLMQNRIEGECVSNTALLAVGLSEGLVNALADWVLALLPIFVLRNASNIRFAAKVSASLVILLGAAGSVCSVVRLAFIDGYAPGNNFFLRSTRFTVWIRESSGRRKGTGSSMSGSGEPRQGGPRQDDMVPLSGVELPCQTARPSLEDLEMMRDERGLATVIGDEYAVEKMAVMKETDVHESAVSVPDDKNRRPGQYQDDGKEEEEGIRRVLVRQPQPIRPSRGRVVYQMAPAPRANWRTHSDQGPWDEVQLHREL</sequence>
<feature type="transmembrane region" description="Helical" evidence="7">
    <location>
        <begin position="163"/>
        <end position="185"/>
    </location>
</feature>
<dbReference type="PANTHER" id="PTHR33048">
    <property type="entry name" value="PTH11-LIKE INTEGRAL MEMBRANE PROTEIN (AFU_ORTHOLOGUE AFUA_5G11245)"/>
    <property type="match status" value="1"/>
</dbReference>
<evidence type="ECO:0000256" key="4">
    <source>
        <dbReference type="ARBA" id="ARBA00023136"/>
    </source>
</evidence>
<evidence type="ECO:0000313" key="9">
    <source>
        <dbReference type="EMBL" id="TKA23792.1"/>
    </source>
</evidence>
<keyword evidence="2 7" id="KW-0812">Transmembrane</keyword>
<comment type="subcellular location">
    <subcellularLocation>
        <location evidence="1">Membrane</location>
        <topology evidence="1">Multi-pass membrane protein</topology>
    </subcellularLocation>
</comment>
<comment type="caution">
    <text evidence="9">The sequence shown here is derived from an EMBL/GenBank/DDBJ whole genome shotgun (WGS) entry which is preliminary data.</text>
</comment>
<protein>
    <recommendedName>
        <fullName evidence="8">Rhodopsin domain-containing protein</fullName>
    </recommendedName>
</protein>
<feature type="transmembrane region" description="Helical" evidence="7">
    <location>
        <begin position="12"/>
        <end position="29"/>
    </location>
</feature>